<feature type="domain" description="Methyltransferase type 11" evidence="1">
    <location>
        <begin position="46"/>
        <end position="132"/>
    </location>
</feature>
<dbReference type="GO" id="GO:0032259">
    <property type="term" value="P:methylation"/>
    <property type="evidence" value="ECO:0007669"/>
    <property type="project" value="UniProtKB-KW"/>
</dbReference>
<organism evidence="2 3">
    <name type="scientific">Desulfonema limicola</name>
    <dbReference type="NCBI Taxonomy" id="45656"/>
    <lineage>
        <taxon>Bacteria</taxon>
        <taxon>Pseudomonadati</taxon>
        <taxon>Thermodesulfobacteriota</taxon>
        <taxon>Desulfobacteria</taxon>
        <taxon>Desulfobacterales</taxon>
        <taxon>Desulfococcaceae</taxon>
        <taxon>Desulfonema</taxon>
    </lineage>
</organism>
<dbReference type="AlphaFoldDB" id="A0A975GEH1"/>
<evidence type="ECO:0000313" key="2">
    <source>
        <dbReference type="EMBL" id="QTA78105.1"/>
    </source>
</evidence>
<dbReference type="InterPro" id="IPR029063">
    <property type="entry name" value="SAM-dependent_MTases_sf"/>
</dbReference>
<evidence type="ECO:0000313" key="3">
    <source>
        <dbReference type="Proteomes" id="UP000663720"/>
    </source>
</evidence>
<dbReference type="InterPro" id="IPR013216">
    <property type="entry name" value="Methyltransf_11"/>
</dbReference>
<keyword evidence="3" id="KW-1185">Reference proteome</keyword>
<sequence>MGHVFTYNDARKYENQLKNKRHMAKVEQENWLMLKMLEPMKGEAVLDIGCGTGQGLLSLLDAGLQVTGIDPSSYMLDLAVKNIQNRADLHRCYAEELPFDDNSFNYSCIINTLEFVENPEKTLEEAFRVTKDRVFIGILNRYSGRTCRLRFKSMFINCIYRNARFFSIWELKKMVFSLMGDVPVSWKTVYQIPKPPGKFFKRFNRWNIMYKYPFGAFTGMTVVLMPRFKTRPLRLECPAEPAGARITSLARNNSEH</sequence>
<dbReference type="GO" id="GO:0008757">
    <property type="term" value="F:S-adenosylmethionine-dependent methyltransferase activity"/>
    <property type="evidence" value="ECO:0007669"/>
    <property type="project" value="InterPro"/>
</dbReference>
<dbReference type="PANTHER" id="PTHR42912:SF80">
    <property type="entry name" value="METHYLTRANSFERASE DOMAIN-CONTAINING PROTEIN"/>
    <property type="match status" value="1"/>
</dbReference>
<dbReference type="SUPFAM" id="SSF53335">
    <property type="entry name" value="S-adenosyl-L-methionine-dependent methyltransferases"/>
    <property type="match status" value="1"/>
</dbReference>
<keyword evidence="2" id="KW-0489">Methyltransferase</keyword>
<dbReference type="KEGG" id="dli:dnl_03170"/>
<dbReference type="PANTHER" id="PTHR42912">
    <property type="entry name" value="METHYLTRANSFERASE"/>
    <property type="match status" value="1"/>
</dbReference>
<dbReference type="EMBL" id="CP061799">
    <property type="protein sequence ID" value="QTA78105.1"/>
    <property type="molecule type" value="Genomic_DNA"/>
</dbReference>
<keyword evidence="2" id="KW-0808">Transferase</keyword>
<dbReference type="InterPro" id="IPR050508">
    <property type="entry name" value="Methyltransf_Superfamily"/>
</dbReference>
<protein>
    <submittedName>
        <fullName evidence="2">SAM-dependent methyltransferase</fullName>
    </submittedName>
</protein>
<accession>A0A975GEH1</accession>
<dbReference type="Proteomes" id="UP000663720">
    <property type="component" value="Chromosome"/>
</dbReference>
<proteinExistence type="predicted"/>
<dbReference type="Gene3D" id="3.40.50.150">
    <property type="entry name" value="Vaccinia Virus protein VP39"/>
    <property type="match status" value="1"/>
</dbReference>
<gene>
    <name evidence="2" type="ORF">dnl_03170</name>
</gene>
<dbReference type="Pfam" id="PF08241">
    <property type="entry name" value="Methyltransf_11"/>
    <property type="match status" value="1"/>
</dbReference>
<dbReference type="RefSeq" id="WP_207690006.1">
    <property type="nucleotide sequence ID" value="NZ_CP061799.1"/>
</dbReference>
<evidence type="ECO:0000259" key="1">
    <source>
        <dbReference type="Pfam" id="PF08241"/>
    </source>
</evidence>
<dbReference type="CDD" id="cd02440">
    <property type="entry name" value="AdoMet_MTases"/>
    <property type="match status" value="1"/>
</dbReference>
<name>A0A975GEH1_9BACT</name>
<reference evidence="2" key="1">
    <citation type="journal article" date="2021" name="Microb. Physiol.">
        <title>Proteogenomic Insights into the Physiology of Marine, Sulfate-Reducing, Filamentous Desulfonema limicola and Desulfonema magnum.</title>
        <authorList>
            <person name="Schnaars V."/>
            <person name="Wohlbrand L."/>
            <person name="Scheve S."/>
            <person name="Hinrichs C."/>
            <person name="Reinhardt R."/>
            <person name="Rabus R."/>
        </authorList>
    </citation>
    <scope>NUCLEOTIDE SEQUENCE</scope>
    <source>
        <strain evidence="2">5ac10</strain>
    </source>
</reference>